<accession>A0A915A8A9</accession>
<proteinExistence type="predicted"/>
<organism evidence="1 2">
    <name type="scientific">Parascaris univalens</name>
    <name type="common">Nematode worm</name>
    <dbReference type="NCBI Taxonomy" id="6257"/>
    <lineage>
        <taxon>Eukaryota</taxon>
        <taxon>Metazoa</taxon>
        <taxon>Ecdysozoa</taxon>
        <taxon>Nematoda</taxon>
        <taxon>Chromadorea</taxon>
        <taxon>Rhabditida</taxon>
        <taxon>Spirurina</taxon>
        <taxon>Ascaridomorpha</taxon>
        <taxon>Ascaridoidea</taxon>
        <taxon>Ascarididae</taxon>
        <taxon>Parascaris</taxon>
    </lineage>
</organism>
<evidence type="ECO:0000313" key="2">
    <source>
        <dbReference type="WBParaSite" id="PgE510_g001_t01"/>
    </source>
</evidence>
<protein>
    <submittedName>
        <fullName evidence="2">Uncharacterized protein</fullName>
    </submittedName>
</protein>
<evidence type="ECO:0000313" key="1">
    <source>
        <dbReference type="Proteomes" id="UP000887569"/>
    </source>
</evidence>
<sequence length="91" mass="10562">MDFDRFLKASKEHGTDAQLYPKINYRWFTARSFKQLREDRQDTSGHRLSADMGAKSRYVIVQLASVISGTTRVWVRERAAEKFSGIFFDPA</sequence>
<dbReference type="AlphaFoldDB" id="A0A915A8A9"/>
<keyword evidence="1" id="KW-1185">Reference proteome</keyword>
<dbReference type="Proteomes" id="UP000887569">
    <property type="component" value="Unplaced"/>
</dbReference>
<dbReference type="WBParaSite" id="PgE510_g001_t01">
    <property type="protein sequence ID" value="PgE510_g001_t01"/>
    <property type="gene ID" value="PgE510_g001"/>
</dbReference>
<reference evidence="2" key="1">
    <citation type="submission" date="2022-11" db="UniProtKB">
        <authorList>
            <consortium name="WormBaseParasite"/>
        </authorList>
    </citation>
    <scope>IDENTIFICATION</scope>
</reference>
<name>A0A915A8A9_PARUN</name>